<feature type="region of interest" description="Disordered" evidence="1">
    <location>
        <begin position="961"/>
        <end position="1004"/>
    </location>
</feature>
<evidence type="ECO:0000256" key="1">
    <source>
        <dbReference type="SAM" id="MobiDB-lite"/>
    </source>
</evidence>
<proteinExistence type="predicted"/>
<dbReference type="Proteomes" id="UP001153712">
    <property type="component" value="Chromosome 8"/>
</dbReference>
<evidence type="ECO:0000313" key="3">
    <source>
        <dbReference type="Proteomes" id="UP001153712"/>
    </source>
</evidence>
<feature type="region of interest" description="Disordered" evidence="1">
    <location>
        <begin position="572"/>
        <end position="686"/>
    </location>
</feature>
<feature type="compositionally biased region" description="Polar residues" evidence="1">
    <location>
        <begin position="158"/>
        <end position="173"/>
    </location>
</feature>
<feature type="region of interest" description="Disordered" evidence="1">
    <location>
        <begin position="1"/>
        <end position="51"/>
    </location>
</feature>
<protein>
    <submittedName>
        <fullName evidence="2">Uncharacterized protein</fullName>
    </submittedName>
</protein>
<feature type="region of interest" description="Disordered" evidence="1">
    <location>
        <begin position="1431"/>
        <end position="1457"/>
    </location>
</feature>
<feature type="compositionally biased region" description="Low complexity" evidence="1">
    <location>
        <begin position="19"/>
        <end position="28"/>
    </location>
</feature>
<feature type="region of interest" description="Disordered" evidence="1">
    <location>
        <begin position="488"/>
        <end position="523"/>
    </location>
</feature>
<dbReference type="PANTHER" id="PTHR36562:SF5">
    <property type="entry name" value="SERINE_ARGININE REPETITIVE MATRIX 2"/>
    <property type="match status" value="1"/>
</dbReference>
<organism evidence="2 3">
    <name type="scientific">Phyllotreta striolata</name>
    <name type="common">Striped flea beetle</name>
    <name type="synonym">Crioceris striolata</name>
    <dbReference type="NCBI Taxonomy" id="444603"/>
    <lineage>
        <taxon>Eukaryota</taxon>
        <taxon>Metazoa</taxon>
        <taxon>Ecdysozoa</taxon>
        <taxon>Arthropoda</taxon>
        <taxon>Hexapoda</taxon>
        <taxon>Insecta</taxon>
        <taxon>Pterygota</taxon>
        <taxon>Neoptera</taxon>
        <taxon>Endopterygota</taxon>
        <taxon>Coleoptera</taxon>
        <taxon>Polyphaga</taxon>
        <taxon>Cucujiformia</taxon>
        <taxon>Chrysomeloidea</taxon>
        <taxon>Chrysomelidae</taxon>
        <taxon>Galerucinae</taxon>
        <taxon>Alticini</taxon>
        <taxon>Phyllotreta</taxon>
    </lineage>
</organism>
<name>A0A9N9U0W3_PHYSR</name>
<reference evidence="2" key="1">
    <citation type="submission" date="2022-01" db="EMBL/GenBank/DDBJ databases">
        <authorList>
            <person name="King R."/>
        </authorList>
    </citation>
    <scope>NUCLEOTIDE SEQUENCE</scope>
</reference>
<dbReference type="EMBL" id="OU900101">
    <property type="protein sequence ID" value="CAG9864416.1"/>
    <property type="molecule type" value="Genomic_DNA"/>
</dbReference>
<accession>A0A9N9U0W3</accession>
<gene>
    <name evidence="2" type="ORF">PHYEVI_LOCUS10672</name>
</gene>
<dbReference type="GO" id="GO:0005634">
    <property type="term" value="C:nucleus"/>
    <property type="evidence" value="ECO:0007669"/>
    <property type="project" value="TreeGrafter"/>
</dbReference>
<feature type="compositionally biased region" description="Basic residues" evidence="1">
    <location>
        <begin position="93"/>
        <end position="102"/>
    </location>
</feature>
<feature type="compositionally biased region" description="Basic residues" evidence="1">
    <location>
        <begin position="36"/>
        <end position="49"/>
    </location>
</feature>
<feature type="compositionally biased region" description="Basic and acidic residues" evidence="1">
    <location>
        <begin position="501"/>
        <end position="511"/>
    </location>
</feature>
<sequence>MATRIKKLGPAASPKELIAPEPAETAAKPPNPAKPIGKRIAKNPRKRINKPLGVALKTKVGKLKLNPLAKTTLQSAAKKKQLIKNGSKEIKAGRKRIKKGLSIKKEPDDAPPVLEPIFPLEENKKQPKKRGVKRNNKDVPELMDSTKIKEEIEDDVSSDLTDTSFGDNSGASKQSKRTRTAKKVKIESMETMEDVMNDLTCLIKSDEIKKETDVQSEADKMKKLSRKQKLELLKKSIKKENIENVSNRTKFDPADEKIIDMLDLNVNVLKKRSPVTNRRHSFEMCSSTPLETAEDAVKLFGEAPRSSSPRSKRKTKQDVPARKPSPYTTRSDVPAKKLRNGKERKFKNLGLLDGLHVVNTRRRRMLSDSCSKVSGYESDSSYSDLASNEPPKEDTSKPIDSLDSNSNPLPEKNVILDIMKMKFNGEVESKQPDSEFKMATVVASRFYGRRASDASPATTEPDPKEAISEKIADEAPLMVDEAGLGLGSAASEADENLTDVQADRDRDRTVAEGETVDDSALDKSEYIPMEDGPVATDCSYTVIETNEEDLHVRVDEATENVAEKESILKALGLRRSNAPEQEPVKPKPKNDNYTGTLKTVIKINRDKKKGGKGFVKSSMQKGKTKTLDEEQTEETNEKASKEKETSPSWKHGTHSSDTAGAHRKSHYSNRSNMDASSEHTSDGEAAAPQDGAIKALVIPEKASSFSIHPGRLCKDECSYCFGKFGLFDTPCHIAQMKSVDRQNKILTAEKHLTRDSCLCDACYRHVDRKSNTPSYTNKSLKRNSLVAPGPRQNHCHVLGCEKESSKILRRKWIIKMRKCICQVINLDLDNPGLHSIPICEEHYSALEHLMICAMCKRRLASNHIHYLGPETAEINKALKENGIPLALTDRPVVCKLCKCLASIILKNPKDRPEASNNFFLEYKKRLLHFNAIVRMDESAAEEPIAVPSKADRVEMLKKRKRMKYTGTSDDHTEDEQEDRVPSTGTNSRPQSRSDSPNDDYNGIDYNTLIPTIAMEVGSDSEGKKDGAMPVLNRFNDTQRESVEILRIPKGGDRSKSESLLKKLGNSVSVRQLIPGEEDLAFAGSVHFNSAREKTPDGWEKCTSVIQYDEETKKLWQELQKPYGNQSSFLRHLILLEKYFRNGDLILSPRASHHSINYSESVHNRLRAYDNIPSSAGNIQPLSMIPFNKLQTKSSSGIITSLNIPTATSTQSKAGKSSSTTAISLPKNTPITISQLNSPPLISCSSVLQPVKSKIIGQPPGLISLHPGTARPVAPVAKPPQSQKIKFPITKNWRPNLIPIDPKKKIERKTGLVQVISRGKPYHITLEDYKKMCAIKRSFEMKQKRDKEAQASKSVLVSQNSVSVLKSINARGLEIGQGAAAVKSEPMSLGDGMSEGENILEKLDKQVESLGTKLGEKALPLPKIPKSLTVIPQTVTKKSNRSSSPLLLITKNSNNGKS</sequence>
<feature type="region of interest" description="Disordered" evidence="1">
    <location>
        <begin position="364"/>
        <end position="410"/>
    </location>
</feature>
<feature type="compositionally biased region" description="Basic and acidic residues" evidence="1">
    <location>
        <begin position="635"/>
        <end position="645"/>
    </location>
</feature>
<feature type="compositionally biased region" description="Polar residues" evidence="1">
    <location>
        <begin position="982"/>
        <end position="994"/>
    </location>
</feature>
<dbReference type="OrthoDB" id="249703at2759"/>
<evidence type="ECO:0000313" key="2">
    <source>
        <dbReference type="EMBL" id="CAG9864416.1"/>
    </source>
</evidence>
<feature type="compositionally biased region" description="Basic residues" evidence="1">
    <location>
        <begin position="174"/>
        <end position="183"/>
    </location>
</feature>
<feature type="region of interest" description="Disordered" evidence="1">
    <location>
        <begin position="84"/>
        <end position="184"/>
    </location>
</feature>
<feature type="compositionally biased region" description="Basic and acidic residues" evidence="1">
    <location>
        <begin position="135"/>
        <end position="150"/>
    </location>
</feature>
<dbReference type="InterPro" id="IPR051372">
    <property type="entry name" value="CWC21"/>
</dbReference>
<keyword evidence="3" id="KW-1185">Reference proteome</keyword>
<feature type="compositionally biased region" description="Polar residues" evidence="1">
    <location>
        <begin position="368"/>
        <end position="386"/>
    </location>
</feature>
<feature type="region of interest" description="Disordered" evidence="1">
    <location>
        <begin position="301"/>
        <end position="344"/>
    </location>
</feature>
<dbReference type="PANTHER" id="PTHR36562">
    <property type="entry name" value="SERINE/ARGININE REPETITIVE MATRIX 2"/>
    <property type="match status" value="1"/>
</dbReference>